<accession>A0A6V7QI97</accession>
<dbReference type="AlphaFoldDB" id="A0A6V7QI97"/>
<evidence type="ECO:0000313" key="1">
    <source>
        <dbReference type="EMBL" id="CAD1842768.1"/>
    </source>
</evidence>
<organism evidence="1">
    <name type="scientific">Ananas comosus var. bracteatus</name>
    <name type="common">red pineapple</name>
    <dbReference type="NCBI Taxonomy" id="296719"/>
    <lineage>
        <taxon>Eukaryota</taxon>
        <taxon>Viridiplantae</taxon>
        <taxon>Streptophyta</taxon>
        <taxon>Embryophyta</taxon>
        <taxon>Tracheophyta</taxon>
        <taxon>Spermatophyta</taxon>
        <taxon>Magnoliopsida</taxon>
        <taxon>Liliopsida</taxon>
        <taxon>Poales</taxon>
        <taxon>Bromeliaceae</taxon>
        <taxon>Bromelioideae</taxon>
        <taxon>Ananas</taxon>
    </lineage>
</organism>
<protein>
    <submittedName>
        <fullName evidence="1">Uncharacterized protein</fullName>
    </submittedName>
</protein>
<proteinExistence type="predicted"/>
<reference evidence="1" key="1">
    <citation type="submission" date="2020-07" db="EMBL/GenBank/DDBJ databases">
        <authorList>
            <person name="Lin J."/>
        </authorList>
    </citation>
    <scope>NUCLEOTIDE SEQUENCE</scope>
</reference>
<gene>
    <name evidence="1" type="ORF">CB5_LOCUS25979</name>
</gene>
<sequence length="133" mass="13707">MCGEESSGEEALSPATATVALGSITLGSISRDRDLGPVYTSKPASFVPRVPCGEEVLSPASAAIAFGSTSRDWDLGPIFICKPEERSDPPGSVVEESEDVPIHGVIGGGVDLRPDMPPVGSLLGSVVEELEVD</sequence>
<dbReference type="EMBL" id="LR862136">
    <property type="protein sequence ID" value="CAD1842768.1"/>
    <property type="molecule type" value="Genomic_DNA"/>
</dbReference>
<name>A0A6V7QI97_ANACO</name>